<dbReference type="AlphaFoldDB" id="A0A6S7C3Y3"/>
<keyword evidence="2" id="KW-1185">Reference proteome</keyword>
<reference evidence="1 2" key="1">
    <citation type="submission" date="2020-04" db="EMBL/GenBank/DDBJ databases">
        <authorList>
            <person name="De Canck E."/>
        </authorList>
    </citation>
    <scope>NUCLEOTIDE SEQUENCE [LARGE SCALE GENOMIC DNA]</scope>
    <source>
        <strain evidence="1 2">LMG 28138</strain>
    </source>
</reference>
<dbReference type="EMBL" id="CADIKM010000190">
    <property type="protein sequence ID" value="CAB3809664.1"/>
    <property type="molecule type" value="Genomic_DNA"/>
</dbReference>
<dbReference type="Proteomes" id="UP000494115">
    <property type="component" value="Unassembled WGS sequence"/>
</dbReference>
<gene>
    <name evidence="1" type="ORF">LMG28138_06112</name>
</gene>
<name>A0A6S7C3Y3_9BURK</name>
<sequence>MEPTSHMLSMDEMVPAYGGNLKIDEVKALWEAGVDTPDIDKQLLMDYLCGTMHREDVPKDSRAHGDIGNTETIFKGQLAKARKTGQVKSILLNMGSLLCTVEMERNGMFVDKELGLKLASELKAKLEQITTELRKYLPDDLPFDFNWSNRYHLSPLIFGGKVKYEKRTPILDENGKQAYTQKDEKHLYLKSKPKATFQTMAVEDWLRLERKRLANPS</sequence>
<evidence type="ECO:0000313" key="2">
    <source>
        <dbReference type="Proteomes" id="UP000494115"/>
    </source>
</evidence>
<proteinExistence type="predicted"/>
<dbReference type="InterPro" id="IPR043502">
    <property type="entry name" value="DNA/RNA_pol_sf"/>
</dbReference>
<evidence type="ECO:0000313" key="1">
    <source>
        <dbReference type="EMBL" id="CAB3809664.1"/>
    </source>
</evidence>
<protein>
    <submittedName>
        <fullName evidence="1">Uncharacterized protein</fullName>
    </submittedName>
</protein>
<accession>A0A6S7C3Y3</accession>
<dbReference type="SUPFAM" id="SSF56672">
    <property type="entry name" value="DNA/RNA polymerases"/>
    <property type="match status" value="1"/>
</dbReference>
<organism evidence="1 2">
    <name type="scientific">Pararobbsia alpina</name>
    <dbReference type="NCBI Taxonomy" id="621374"/>
    <lineage>
        <taxon>Bacteria</taxon>
        <taxon>Pseudomonadati</taxon>
        <taxon>Pseudomonadota</taxon>
        <taxon>Betaproteobacteria</taxon>
        <taxon>Burkholderiales</taxon>
        <taxon>Burkholderiaceae</taxon>
        <taxon>Pararobbsia</taxon>
    </lineage>
</organism>